<dbReference type="InterPro" id="IPR002347">
    <property type="entry name" value="SDR_fam"/>
</dbReference>
<dbReference type="InterPro" id="IPR036291">
    <property type="entry name" value="NAD(P)-bd_dom_sf"/>
</dbReference>
<dbReference type="Gene3D" id="3.40.50.720">
    <property type="entry name" value="NAD(P)-binding Rossmann-like Domain"/>
    <property type="match status" value="1"/>
</dbReference>
<accession>A0A1Q9EBX1</accession>
<dbReference type="PANTHER" id="PTHR43157">
    <property type="entry name" value="PHOSPHATIDYLINOSITOL-GLYCAN BIOSYNTHESIS CLASS F PROTEIN-RELATED"/>
    <property type="match status" value="1"/>
</dbReference>
<dbReference type="GO" id="GO:0016491">
    <property type="term" value="F:oxidoreductase activity"/>
    <property type="evidence" value="ECO:0007669"/>
    <property type="project" value="UniProtKB-KW"/>
</dbReference>
<dbReference type="Pfam" id="PF00106">
    <property type="entry name" value="adh_short"/>
    <property type="match status" value="1"/>
</dbReference>
<evidence type="ECO:0000313" key="2">
    <source>
        <dbReference type="EMBL" id="OLQ04935.1"/>
    </source>
</evidence>
<gene>
    <name evidence="2" type="primary">Dhrs13</name>
    <name evidence="2" type="ORF">AK812_SmicGene11940</name>
</gene>
<keyword evidence="3" id="KW-1185">Reference proteome</keyword>
<name>A0A1Q9EBX1_SYMMI</name>
<dbReference type="PRINTS" id="PR00081">
    <property type="entry name" value="GDHRDH"/>
</dbReference>
<dbReference type="AlphaFoldDB" id="A0A1Q9EBX1"/>
<organism evidence="2 3">
    <name type="scientific">Symbiodinium microadriaticum</name>
    <name type="common">Dinoflagellate</name>
    <name type="synonym">Zooxanthella microadriatica</name>
    <dbReference type="NCBI Taxonomy" id="2951"/>
    <lineage>
        <taxon>Eukaryota</taxon>
        <taxon>Sar</taxon>
        <taxon>Alveolata</taxon>
        <taxon>Dinophyceae</taxon>
        <taxon>Suessiales</taxon>
        <taxon>Symbiodiniaceae</taxon>
        <taxon>Symbiodinium</taxon>
    </lineage>
</organism>
<dbReference type="EMBL" id="LSRX01000198">
    <property type="protein sequence ID" value="OLQ04935.1"/>
    <property type="molecule type" value="Genomic_DNA"/>
</dbReference>
<dbReference type="PANTHER" id="PTHR43157:SF31">
    <property type="entry name" value="PHOSPHATIDYLINOSITOL-GLYCAN BIOSYNTHESIS CLASS F PROTEIN"/>
    <property type="match status" value="1"/>
</dbReference>
<reference evidence="2 3" key="1">
    <citation type="submission" date="2016-02" db="EMBL/GenBank/DDBJ databases">
        <title>Genome analysis of coral dinoflagellate symbionts highlights evolutionary adaptations to a symbiotic lifestyle.</title>
        <authorList>
            <person name="Aranda M."/>
            <person name="Li Y."/>
            <person name="Liew Y.J."/>
            <person name="Baumgarten S."/>
            <person name="Simakov O."/>
            <person name="Wilson M."/>
            <person name="Piel J."/>
            <person name="Ashoor H."/>
            <person name="Bougouffa S."/>
            <person name="Bajic V.B."/>
            <person name="Ryu T."/>
            <person name="Ravasi T."/>
            <person name="Bayer T."/>
            <person name="Micklem G."/>
            <person name="Kim H."/>
            <person name="Bhak J."/>
            <person name="Lajeunesse T.C."/>
            <person name="Voolstra C.R."/>
        </authorList>
    </citation>
    <scope>NUCLEOTIDE SEQUENCE [LARGE SCALE GENOMIC DNA]</scope>
    <source>
        <strain evidence="2 3">CCMP2467</strain>
    </source>
</reference>
<dbReference type="Proteomes" id="UP000186817">
    <property type="component" value="Unassembled WGS sequence"/>
</dbReference>
<evidence type="ECO:0000256" key="1">
    <source>
        <dbReference type="ARBA" id="ARBA00023002"/>
    </source>
</evidence>
<keyword evidence="1" id="KW-0560">Oxidoreductase</keyword>
<dbReference type="SUPFAM" id="SSF51735">
    <property type="entry name" value="NAD(P)-binding Rossmann-fold domains"/>
    <property type="match status" value="1"/>
</dbReference>
<proteinExistence type="predicted"/>
<protein>
    <submittedName>
        <fullName evidence="2">Dehydrogenase/reductase SDR family member 13</fullName>
    </submittedName>
</protein>
<comment type="caution">
    <text evidence="2">The sequence shown here is derived from an EMBL/GenBank/DDBJ whole genome shotgun (WGS) entry which is preliminary data.</text>
</comment>
<sequence length="234" mass="24641">MALLPVQLTPLKEGIEREREGGRFRSGFLDMTELLKGTPFCTDGGIGGASVEKPPSGVGLLLVAGAAQRRNVRTARRAAAAEDGLGGGVLGLAALKRFAIDGPPEFDPVPASLKGKTVVITGGNTGLGKESALRLAKAGATVVLTARSEEKGRKALADVKAASGNEDVHFLQLDLADLENVKSFKQRFTKEPYGGGKIDVLMNNAGVMAIPERKDQLGQLHACKMSYFLPTNFL</sequence>
<dbReference type="OrthoDB" id="1274115at2759"/>
<evidence type="ECO:0000313" key="3">
    <source>
        <dbReference type="Proteomes" id="UP000186817"/>
    </source>
</evidence>